<keyword evidence="2 3" id="KW-0186">Copper</keyword>
<keyword evidence="5" id="KW-0732">Signal</keyword>
<evidence type="ECO:0000259" key="6">
    <source>
        <dbReference type="PROSITE" id="PS51352"/>
    </source>
</evidence>
<protein>
    <submittedName>
        <fullName evidence="7">SCO family protein</fullName>
    </submittedName>
</protein>
<dbReference type="Proteomes" id="UP000787472">
    <property type="component" value="Unassembled WGS sequence"/>
</dbReference>
<evidence type="ECO:0000256" key="2">
    <source>
        <dbReference type="ARBA" id="ARBA00023008"/>
    </source>
</evidence>
<dbReference type="PANTHER" id="PTHR12151">
    <property type="entry name" value="ELECTRON TRANSPORT PROTIN SCO1/SENC FAMILY MEMBER"/>
    <property type="match status" value="1"/>
</dbReference>
<reference evidence="7" key="1">
    <citation type="submission" date="2020-03" db="EMBL/GenBank/DDBJ databases">
        <authorList>
            <person name="Guo F."/>
        </authorList>
    </citation>
    <scope>NUCLEOTIDE SEQUENCE</scope>
    <source>
        <strain evidence="7">JCM 30134</strain>
    </source>
</reference>
<keyword evidence="4" id="KW-1015">Disulfide bond</keyword>
<dbReference type="Pfam" id="PF02630">
    <property type="entry name" value="SCO1-SenC"/>
    <property type="match status" value="1"/>
</dbReference>
<organism evidence="7 8">
    <name type="scientific">Pseudomaricurvus hydrocarbonicus</name>
    <dbReference type="NCBI Taxonomy" id="1470433"/>
    <lineage>
        <taxon>Bacteria</taxon>
        <taxon>Pseudomonadati</taxon>
        <taxon>Pseudomonadota</taxon>
        <taxon>Gammaproteobacteria</taxon>
        <taxon>Cellvibrionales</taxon>
        <taxon>Cellvibrionaceae</taxon>
        <taxon>Pseudomaricurvus</taxon>
    </lineage>
</organism>
<proteinExistence type="inferred from homology"/>
<dbReference type="GO" id="GO:0046872">
    <property type="term" value="F:metal ion binding"/>
    <property type="evidence" value="ECO:0007669"/>
    <property type="project" value="UniProtKB-KW"/>
</dbReference>
<evidence type="ECO:0000313" key="8">
    <source>
        <dbReference type="Proteomes" id="UP000787472"/>
    </source>
</evidence>
<sequence>MKALTLLAISLLIASHAGAQVLAPGYGTLDYQPPEIGTYHLPPLGTAVDGTVRDTAGQSHHLHELFDGRVVLMGFIYTQCPDMNGCPLASYVMKQVQARLLKTPSLRDQVRLISLSFDPQYDTPKIMKTYAHHFRHPEFDWLFLTTDSEADLAPLLQGYDQWRQKVYQDDGSYSGSMSHILRVYLIDRDRNIRNIYNAGFLHVDTVYNDIQTLLQE</sequence>
<evidence type="ECO:0000256" key="3">
    <source>
        <dbReference type="PIRSR" id="PIRSR603782-1"/>
    </source>
</evidence>
<dbReference type="Gene3D" id="3.40.30.10">
    <property type="entry name" value="Glutaredoxin"/>
    <property type="match status" value="1"/>
</dbReference>
<evidence type="ECO:0000256" key="5">
    <source>
        <dbReference type="SAM" id="SignalP"/>
    </source>
</evidence>
<name>A0A9E5JTV6_9GAMM</name>
<dbReference type="RefSeq" id="WP_167188108.1">
    <property type="nucleotide sequence ID" value="NZ_JAAONZ010000011.1"/>
</dbReference>
<evidence type="ECO:0000256" key="1">
    <source>
        <dbReference type="ARBA" id="ARBA00010996"/>
    </source>
</evidence>
<dbReference type="AlphaFoldDB" id="A0A9E5JTV6"/>
<feature type="binding site" evidence="3">
    <location>
        <position position="80"/>
    </location>
    <ligand>
        <name>Cu cation</name>
        <dbReference type="ChEBI" id="CHEBI:23378"/>
    </ligand>
</feature>
<feature type="binding site" evidence="3">
    <location>
        <position position="179"/>
    </location>
    <ligand>
        <name>Cu cation</name>
        <dbReference type="ChEBI" id="CHEBI:23378"/>
    </ligand>
</feature>
<evidence type="ECO:0000313" key="7">
    <source>
        <dbReference type="EMBL" id="NHO66747.1"/>
    </source>
</evidence>
<comment type="similarity">
    <text evidence="1">Belongs to the SCO1/2 family.</text>
</comment>
<dbReference type="SUPFAM" id="SSF52833">
    <property type="entry name" value="Thioredoxin-like"/>
    <property type="match status" value="1"/>
</dbReference>
<dbReference type="PROSITE" id="PS51352">
    <property type="entry name" value="THIOREDOXIN_2"/>
    <property type="match status" value="1"/>
</dbReference>
<keyword evidence="8" id="KW-1185">Reference proteome</keyword>
<evidence type="ECO:0000256" key="4">
    <source>
        <dbReference type="PIRSR" id="PIRSR603782-2"/>
    </source>
</evidence>
<feature type="signal peptide" evidence="5">
    <location>
        <begin position="1"/>
        <end position="19"/>
    </location>
</feature>
<gene>
    <name evidence="7" type="ORF">G8770_14450</name>
</gene>
<feature type="binding site" evidence="3">
    <location>
        <position position="86"/>
    </location>
    <ligand>
        <name>Cu cation</name>
        <dbReference type="ChEBI" id="CHEBI:23378"/>
    </ligand>
</feature>
<comment type="caution">
    <text evidence="7">The sequence shown here is derived from an EMBL/GenBank/DDBJ whole genome shotgun (WGS) entry which is preliminary data.</text>
</comment>
<feature type="domain" description="Thioredoxin" evidence="6">
    <location>
        <begin position="41"/>
        <end position="215"/>
    </location>
</feature>
<dbReference type="InterPro" id="IPR036249">
    <property type="entry name" value="Thioredoxin-like_sf"/>
</dbReference>
<dbReference type="CDD" id="cd02968">
    <property type="entry name" value="SCO"/>
    <property type="match status" value="1"/>
</dbReference>
<dbReference type="PANTHER" id="PTHR12151:SF25">
    <property type="entry name" value="LINALOOL DEHYDRATASE_ISOMERASE DOMAIN-CONTAINING PROTEIN"/>
    <property type="match status" value="1"/>
</dbReference>
<feature type="disulfide bond" description="Redox-active" evidence="4">
    <location>
        <begin position="80"/>
        <end position="86"/>
    </location>
</feature>
<accession>A0A9E5JTV6</accession>
<dbReference type="InterPro" id="IPR003782">
    <property type="entry name" value="SCO1/SenC"/>
</dbReference>
<feature type="chain" id="PRO_5039657953" evidence="5">
    <location>
        <begin position="20"/>
        <end position="216"/>
    </location>
</feature>
<keyword evidence="3" id="KW-0479">Metal-binding</keyword>
<dbReference type="EMBL" id="JAAONZ010000011">
    <property type="protein sequence ID" value="NHO66747.1"/>
    <property type="molecule type" value="Genomic_DNA"/>
</dbReference>
<dbReference type="InterPro" id="IPR013766">
    <property type="entry name" value="Thioredoxin_domain"/>
</dbReference>